<dbReference type="EMBL" id="BAABEP010000014">
    <property type="protein sequence ID" value="GAA3727305.1"/>
    <property type="molecule type" value="Genomic_DNA"/>
</dbReference>
<keyword evidence="5" id="KW-1185">Reference proteome</keyword>
<proteinExistence type="predicted"/>
<dbReference type="RefSeq" id="WP_345645742.1">
    <property type="nucleotide sequence ID" value="NZ_BAABEP010000014.1"/>
</dbReference>
<reference evidence="5" key="1">
    <citation type="journal article" date="2019" name="Int. J. Syst. Evol. Microbiol.">
        <title>The Global Catalogue of Microorganisms (GCM) 10K type strain sequencing project: providing services to taxonomists for standard genome sequencing and annotation.</title>
        <authorList>
            <consortium name="The Broad Institute Genomics Platform"/>
            <consortium name="The Broad Institute Genome Sequencing Center for Infectious Disease"/>
            <person name="Wu L."/>
            <person name="Ma J."/>
        </authorList>
    </citation>
    <scope>NUCLEOTIDE SEQUENCE [LARGE SCALE GENOMIC DNA]</scope>
    <source>
        <strain evidence="5">JCM 30846</strain>
    </source>
</reference>
<dbReference type="Proteomes" id="UP001499884">
    <property type="component" value="Unassembled WGS sequence"/>
</dbReference>
<comment type="caution">
    <text evidence="4">The sequence shown here is derived from an EMBL/GenBank/DDBJ whole genome shotgun (WGS) entry which is preliminary data.</text>
</comment>
<dbReference type="CDD" id="cd13402">
    <property type="entry name" value="LT_TF-like"/>
    <property type="match status" value="1"/>
</dbReference>
<feature type="domain" description="Transglycosylase SLT" evidence="2">
    <location>
        <begin position="997"/>
        <end position="1076"/>
    </location>
</feature>
<feature type="domain" description="Phage tail tape measure protein" evidence="3">
    <location>
        <begin position="110"/>
        <end position="309"/>
    </location>
</feature>
<sequence>MPRAGAVWVDVLPNMSGFQPTLQQQLGAPVRQASQTAGEESGRGFGERFKSGLAAIGVAKAAEMIGGKVSEAFTEALDQGSITKKLQAQLGATSAQGAKYGKIAGQLYAKGISGSFEDAAEAIRTVAQSGLLPPDATNKQLQSIATKASDVANTFGQDFESVTNAASRLVSTGLVKTSDQAFDLITKGFQTLGPKADDLLDTFNEYSTQFATMGISAQTALGIMTQAVKGGARDTDNVADALKEFSLRAVDGSTTTASAFKKLGINATDFVTQFTKGGASSQKALDQVFDKLRTLKGADWRNTVSNLFGGPGEDLGKSINSIDVSKATKEVGDLGGTAAQVGKTLRSGPTYQIGVFKRTAEQGLTNFIGGKVIPVVTQFGQALGKTVVPALQQAEPPARRMFDALTGSPGRMQATAIALTAIAGGATAIKVATAAASGVKSLAGGIVATAKGAKTAATNIRFAAFAVRYYTVTGTQSAVQAVKTGAAWVASSSRSAAGWVAARARAAASFVQTAASATANAARTAVTWTVAAIRSGAGWAAARARAVGSFVATAASATASAATTAAAWVGAQARSLVATVRSTAVMVAQRAALTATAIASRAMAAAQWLVNAAMDANPLTLVIVGLVALGAALVVAYNKSATFRAIVQGAWSGIKATAAAVVGWFTGSFLPFFTKTIPGAFSATVNWVKAHWPLILSIITGPIGAATIYVVRHWDQISSGISGAWSSIRAHTLTPLGNFFTKTIPGWATSLRDKVVGAFSSAASGIGRHWQSIESLTKKPVNWVVNTVWNHGIVSLWKKITGWIPGVPKLGTLPQLATGGPVRGPGTGTSDSVPALLSNNEHVWTAAEVAAAGGHGAVAALRSAVLGGRPVRAASAGARFKDGGGVLGALKSVGGKIVGGVKDAAGFIAHPSRAFDALLAPLMGKLPGLGQTAWAKAVAGLPRMAVAGLKAAAVKAATAVPAPGSGPGVQKWAPLVRRALAELRLAPGLLGKVLSQMQTESGGNPKAINLWDINAKNGVPSKGLMQVIDPTFNAYAGKYRSRGIYDPYANIYSSLNYAEHTYGKNLSALGHGHGYATGTPSAVPGTAWVGEREPELVDFRGRERVYTPRQLSKLSAPLARPSAPASATSAEDLAAALDGVALGLVLDDGTTLTAHMDARVAAGLTAVRRRAKAGSRR</sequence>
<dbReference type="Pfam" id="PF01464">
    <property type="entry name" value="SLT"/>
    <property type="match status" value="1"/>
</dbReference>
<evidence type="ECO:0000313" key="5">
    <source>
        <dbReference type="Proteomes" id="UP001499884"/>
    </source>
</evidence>
<feature type="transmembrane region" description="Helical" evidence="1">
    <location>
        <begin position="619"/>
        <end position="637"/>
    </location>
</feature>
<dbReference type="InterPro" id="IPR010090">
    <property type="entry name" value="Phage_tape_meas"/>
</dbReference>
<evidence type="ECO:0000313" key="4">
    <source>
        <dbReference type="EMBL" id="GAA3727305.1"/>
    </source>
</evidence>
<keyword evidence="1" id="KW-0472">Membrane</keyword>
<protein>
    <recommendedName>
        <fullName evidence="6">Transglycosylase SLT domain-containing protein</fullName>
    </recommendedName>
</protein>
<dbReference type="InterPro" id="IPR008258">
    <property type="entry name" value="Transglycosylase_SLT_dom_1"/>
</dbReference>
<evidence type="ECO:0000259" key="2">
    <source>
        <dbReference type="Pfam" id="PF01464"/>
    </source>
</evidence>
<name>A0ABP7EZK8_9ACTN</name>
<feature type="transmembrane region" description="Helical" evidence="1">
    <location>
        <begin position="649"/>
        <end position="670"/>
    </location>
</feature>
<evidence type="ECO:0000256" key="1">
    <source>
        <dbReference type="SAM" id="Phobius"/>
    </source>
</evidence>
<keyword evidence="1" id="KW-1133">Transmembrane helix</keyword>
<dbReference type="SUPFAM" id="SSF53955">
    <property type="entry name" value="Lysozyme-like"/>
    <property type="match status" value="1"/>
</dbReference>
<organism evidence="4 5">
    <name type="scientific">Streptomyces tremellae</name>
    <dbReference type="NCBI Taxonomy" id="1124239"/>
    <lineage>
        <taxon>Bacteria</taxon>
        <taxon>Bacillati</taxon>
        <taxon>Actinomycetota</taxon>
        <taxon>Actinomycetes</taxon>
        <taxon>Kitasatosporales</taxon>
        <taxon>Streptomycetaceae</taxon>
        <taxon>Streptomyces</taxon>
    </lineage>
</organism>
<gene>
    <name evidence="4" type="ORF">GCM10023082_26600</name>
</gene>
<evidence type="ECO:0000259" key="3">
    <source>
        <dbReference type="Pfam" id="PF10145"/>
    </source>
</evidence>
<evidence type="ECO:0008006" key="6">
    <source>
        <dbReference type="Google" id="ProtNLM"/>
    </source>
</evidence>
<dbReference type="InterPro" id="IPR023346">
    <property type="entry name" value="Lysozyme-like_dom_sf"/>
</dbReference>
<dbReference type="Pfam" id="PF10145">
    <property type="entry name" value="PhageMin_Tail"/>
    <property type="match status" value="1"/>
</dbReference>
<keyword evidence="1" id="KW-0812">Transmembrane</keyword>
<dbReference type="Gene3D" id="1.10.530.10">
    <property type="match status" value="1"/>
</dbReference>
<accession>A0ABP7EZK8</accession>